<evidence type="ECO:0000256" key="1">
    <source>
        <dbReference type="ARBA" id="ARBA00008779"/>
    </source>
</evidence>
<comment type="similarity">
    <text evidence="1">Belongs to the sulfatase family.</text>
</comment>
<comment type="caution">
    <text evidence="4">The sequence shown here is derived from an EMBL/GenBank/DDBJ whole genome shotgun (WGS) entry which is preliminary data.</text>
</comment>
<dbReference type="Pfam" id="PF00884">
    <property type="entry name" value="Sulfatase"/>
    <property type="match status" value="1"/>
</dbReference>
<dbReference type="SUPFAM" id="SSF53649">
    <property type="entry name" value="Alkaline phosphatase-like"/>
    <property type="match status" value="1"/>
</dbReference>
<protein>
    <recommendedName>
        <fullName evidence="3">Sulfatase N-terminal domain-containing protein</fullName>
    </recommendedName>
</protein>
<organism evidence="4 5">
    <name type="scientific">Chaetoceros tenuissimus</name>
    <dbReference type="NCBI Taxonomy" id="426638"/>
    <lineage>
        <taxon>Eukaryota</taxon>
        <taxon>Sar</taxon>
        <taxon>Stramenopiles</taxon>
        <taxon>Ochrophyta</taxon>
        <taxon>Bacillariophyta</taxon>
        <taxon>Coscinodiscophyceae</taxon>
        <taxon>Chaetocerotophycidae</taxon>
        <taxon>Chaetocerotales</taxon>
        <taxon>Chaetocerotaceae</taxon>
        <taxon>Chaetoceros</taxon>
    </lineage>
</organism>
<name>A0AAD3CK20_9STRA</name>
<accession>A0AAD3CK20</accession>
<feature type="signal peptide" evidence="2">
    <location>
        <begin position="1"/>
        <end position="21"/>
    </location>
</feature>
<dbReference type="EMBL" id="BLLK01000022">
    <property type="protein sequence ID" value="GFH46555.1"/>
    <property type="molecule type" value="Genomic_DNA"/>
</dbReference>
<dbReference type="InterPro" id="IPR000917">
    <property type="entry name" value="Sulfatase_N"/>
</dbReference>
<dbReference type="Proteomes" id="UP001054902">
    <property type="component" value="Unassembled WGS sequence"/>
</dbReference>
<dbReference type="InterPro" id="IPR050738">
    <property type="entry name" value="Sulfatase"/>
</dbReference>
<evidence type="ECO:0000259" key="3">
    <source>
        <dbReference type="Pfam" id="PF00884"/>
    </source>
</evidence>
<keyword evidence="5" id="KW-1185">Reference proteome</keyword>
<dbReference type="Gene3D" id="3.40.720.10">
    <property type="entry name" value="Alkaline Phosphatase, subunit A"/>
    <property type="match status" value="1"/>
</dbReference>
<keyword evidence="2" id="KW-0732">Signal</keyword>
<sequence length="562" mass="64581">MKSNLMIRWTILLSFLGQTFAIEKKPNVLIILADDVGTEDVVGYWGNNIVDMPNLQKLQDKGVTFMDAHSSPKCAPSRYMLLSGNYHHRGTKVYGSWGFEDKQSQFRKRQRSIAHMLQSIGYKTGMLGKWHIGAGVPGEYNGRNMLSCCNLNWTKPVTGGPNDLGFDESFFSMQGLREPYAFFEDGYLTTKEEDIVFYEKGSTWETANQNGLSMVDKNCDGDRNWDSSQYDMDLVIKAEDFIERHTASEDPFFLYLALGMVHEPHSPPIKYHDGTPIAGTYATSHLDKLWEMDKIIGSIVTKLEETNEIQNTIIIFTSDNGGLRMGYRNKFLRSAKGSLYEGGHRVPFVMRYDGVIPAGEKRDSHYISLADVYATLSEMIGFNIPSQSAQDSFSFASYAKSERNTSGLRRYLPEWDFINIPKKGHILSGDSIRMGDFKYIRKLRDKNGNLLQKPRESLYNLKGDIQEKSNLLRNVFINKRYEEMKKKMKTQLRRLGQCPYDKDNTMNFELRGGLREGETVNCDWFRTKRRKRCNFQIVGELYCNSLCGRFRDQCSAYDRTEL</sequence>
<evidence type="ECO:0000313" key="4">
    <source>
        <dbReference type="EMBL" id="GFH46555.1"/>
    </source>
</evidence>
<evidence type="ECO:0000256" key="2">
    <source>
        <dbReference type="SAM" id="SignalP"/>
    </source>
</evidence>
<dbReference type="GO" id="GO:0004065">
    <property type="term" value="F:arylsulfatase activity"/>
    <property type="evidence" value="ECO:0007669"/>
    <property type="project" value="TreeGrafter"/>
</dbReference>
<dbReference type="PANTHER" id="PTHR42693:SF33">
    <property type="entry name" value="ARYLSULFATASE"/>
    <property type="match status" value="1"/>
</dbReference>
<proteinExistence type="inferred from homology"/>
<reference evidence="4 5" key="1">
    <citation type="journal article" date="2021" name="Sci. Rep.">
        <title>The genome of the diatom Chaetoceros tenuissimus carries an ancient integrated fragment of an extant virus.</title>
        <authorList>
            <person name="Hongo Y."/>
            <person name="Kimura K."/>
            <person name="Takaki Y."/>
            <person name="Yoshida Y."/>
            <person name="Baba S."/>
            <person name="Kobayashi G."/>
            <person name="Nagasaki K."/>
            <person name="Hano T."/>
            <person name="Tomaru Y."/>
        </authorList>
    </citation>
    <scope>NUCLEOTIDE SEQUENCE [LARGE SCALE GENOMIC DNA]</scope>
    <source>
        <strain evidence="4 5">NIES-3715</strain>
    </source>
</reference>
<dbReference type="PANTHER" id="PTHR42693">
    <property type="entry name" value="ARYLSULFATASE FAMILY MEMBER"/>
    <property type="match status" value="1"/>
</dbReference>
<feature type="chain" id="PRO_5041971538" description="Sulfatase N-terminal domain-containing protein" evidence="2">
    <location>
        <begin position="22"/>
        <end position="562"/>
    </location>
</feature>
<dbReference type="AlphaFoldDB" id="A0AAD3CK20"/>
<evidence type="ECO:0000313" key="5">
    <source>
        <dbReference type="Proteomes" id="UP001054902"/>
    </source>
</evidence>
<feature type="domain" description="Sulfatase N-terminal" evidence="3">
    <location>
        <begin position="26"/>
        <end position="381"/>
    </location>
</feature>
<dbReference type="InterPro" id="IPR017850">
    <property type="entry name" value="Alkaline_phosphatase_core_sf"/>
</dbReference>
<gene>
    <name evidence="4" type="ORF">CTEN210_03029</name>
</gene>